<dbReference type="InterPro" id="IPR012341">
    <property type="entry name" value="6hp_glycosidase-like_sf"/>
</dbReference>
<dbReference type="GO" id="GO:0005886">
    <property type="term" value="C:plasma membrane"/>
    <property type="evidence" value="ECO:0007669"/>
    <property type="project" value="TreeGrafter"/>
</dbReference>
<name>A0A6G1BZX1_9ORYZ</name>
<gene>
    <name evidence="1" type="ORF">E2562_025273</name>
</gene>
<dbReference type="Proteomes" id="UP000479710">
    <property type="component" value="Unassembled WGS sequence"/>
</dbReference>
<proteinExistence type="predicted"/>
<comment type="caution">
    <text evidence="1">The sequence shown here is derived from an EMBL/GenBank/DDBJ whole genome shotgun (WGS) entry which is preliminary data.</text>
</comment>
<dbReference type="EMBL" id="SPHZ02000011">
    <property type="protein sequence ID" value="KAF0893480.1"/>
    <property type="molecule type" value="Genomic_DNA"/>
</dbReference>
<dbReference type="Gene3D" id="1.50.10.10">
    <property type="match status" value="1"/>
</dbReference>
<dbReference type="AlphaFoldDB" id="A0A6G1BZX1"/>
<dbReference type="PANTHER" id="PTHR12736:SF7">
    <property type="entry name" value="LANC-LIKE PROTEIN 3"/>
    <property type="match status" value="1"/>
</dbReference>
<dbReference type="OrthoDB" id="10257263at2759"/>
<accession>A0A6G1BZX1</accession>
<protein>
    <submittedName>
        <fullName evidence="1">Uncharacterized protein</fullName>
    </submittedName>
</protein>
<keyword evidence="2" id="KW-1185">Reference proteome</keyword>
<organism evidence="1 2">
    <name type="scientific">Oryza meyeriana var. granulata</name>
    <dbReference type="NCBI Taxonomy" id="110450"/>
    <lineage>
        <taxon>Eukaryota</taxon>
        <taxon>Viridiplantae</taxon>
        <taxon>Streptophyta</taxon>
        <taxon>Embryophyta</taxon>
        <taxon>Tracheophyta</taxon>
        <taxon>Spermatophyta</taxon>
        <taxon>Magnoliopsida</taxon>
        <taxon>Liliopsida</taxon>
        <taxon>Poales</taxon>
        <taxon>Poaceae</taxon>
        <taxon>BOP clade</taxon>
        <taxon>Oryzoideae</taxon>
        <taxon>Oryzeae</taxon>
        <taxon>Oryzinae</taxon>
        <taxon>Oryza</taxon>
        <taxon>Oryza meyeriana</taxon>
    </lineage>
</organism>
<dbReference type="PANTHER" id="PTHR12736">
    <property type="entry name" value="LANC-LIKE PROTEIN"/>
    <property type="match status" value="1"/>
</dbReference>
<reference evidence="1 2" key="1">
    <citation type="submission" date="2019-11" db="EMBL/GenBank/DDBJ databases">
        <title>Whole genome sequence of Oryza granulata.</title>
        <authorList>
            <person name="Li W."/>
        </authorList>
    </citation>
    <scope>NUCLEOTIDE SEQUENCE [LARGE SCALE GENOMIC DNA]</scope>
    <source>
        <strain evidence="2">cv. Menghai</strain>
        <tissue evidence="1">Leaf</tissue>
    </source>
</reference>
<dbReference type="GO" id="GO:0005975">
    <property type="term" value="P:carbohydrate metabolic process"/>
    <property type="evidence" value="ECO:0007669"/>
    <property type="project" value="InterPro"/>
</dbReference>
<evidence type="ECO:0000313" key="1">
    <source>
        <dbReference type="EMBL" id="KAF0893480.1"/>
    </source>
</evidence>
<sequence length="118" mass="12724">MADCFFPQQHAGLCRRRRAAATGGHPLHLLLSLSYPTLAERFLHAALHLKQKVVNETCNKRWRAAAAAGAAGDFTICTGALGTAFLLFRAYRVTADRADLATCAEIVATCDAAFMGEE</sequence>
<evidence type="ECO:0000313" key="2">
    <source>
        <dbReference type="Proteomes" id="UP000479710"/>
    </source>
</evidence>